<accession>A0ABW4ZDB8</accession>
<gene>
    <name evidence="4" type="primary">modA</name>
    <name evidence="4" type="ORF">ACFSW8_13215</name>
</gene>
<dbReference type="InterPro" id="IPR005950">
    <property type="entry name" value="ModA"/>
</dbReference>
<dbReference type="Proteomes" id="UP001597389">
    <property type="component" value="Unassembled WGS sequence"/>
</dbReference>
<keyword evidence="3" id="KW-0732">Signal</keyword>
<sequence length="498" mass="54491">MKKPIAIVVALIAILALCYLALQKRGSNEFADFNPNEELTLYCAAGIRKPISKIIDQYSAETGRKVNVIYNGSGALLSQIQLGKGDLYLPANISYVREAQNKNLASEFIPLAYLTAKIIVHKENTSIQSFEDLTKPGVRISFADESAAIGKFTRKVLKANGLFEKIEPNITVTKPTVNNIIEDVSLGSADATIAWDAVAKNFPELRTIDVPAFNAKKREACITLLNTSKNTSKALHLARYIAAKDKGLEIFKQSGFETVSTSDAWADVPELLIFSGSMLKPAIGDRILEFEKREGCRISTVYEGCGTLVSQMEAGAKPSFYFSCDQTFLDRVQDRFSSGTTVTKNEIVLLVPKGNPKQLSSLEKLVSQKAKVGIAHPTKSALGALTHQMLDNANLLKALQESSNIVLLASKGDELVTQMQANALDAALLYRSNAMATPSIMENCEIIALDRPDAVATQPYATAIDTPYPRQLERLGEFLTNADGKKNFLKHGFSWEKE</sequence>
<evidence type="ECO:0000256" key="2">
    <source>
        <dbReference type="ARBA" id="ARBA00022723"/>
    </source>
</evidence>
<dbReference type="RefSeq" id="WP_377091002.1">
    <property type="nucleotide sequence ID" value="NZ_JBHSJL010000014.1"/>
</dbReference>
<reference evidence="5" key="1">
    <citation type="journal article" date="2019" name="Int. J. Syst. Evol. Microbiol.">
        <title>The Global Catalogue of Microorganisms (GCM) 10K type strain sequencing project: providing services to taxonomists for standard genome sequencing and annotation.</title>
        <authorList>
            <consortium name="The Broad Institute Genomics Platform"/>
            <consortium name="The Broad Institute Genome Sequencing Center for Infectious Disease"/>
            <person name="Wu L."/>
            <person name="Ma J."/>
        </authorList>
    </citation>
    <scope>NUCLEOTIDE SEQUENCE [LARGE SCALE GENOMIC DNA]</scope>
    <source>
        <strain evidence="5">CCUG 57942</strain>
    </source>
</reference>
<dbReference type="Pfam" id="PF13531">
    <property type="entry name" value="SBP_bac_11"/>
    <property type="match status" value="2"/>
</dbReference>
<keyword evidence="5" id="KW-1185">Reference proteome</keyword>
<evidence type="ECO:0000313" key="4">
    <source>
        <dbReference type="EMBL" id="MFD2159861.1"/>
    </source>
</evidence>
<dbReference type="PANTHER" id="PTHR30632">
    <property type="entry name" value="MOLYBDATE-BINDING PERIPLASMIC PROTEIN"/>
    <property type="match status" value="1"/>
</dbReference>
<organism evidence="4 5">
    <name type="scientific">Rubritalea tangerina</name>
    <dbReference type="NCBI Taxonomy" id="430798"/>
    <lineage>
        <taxon>Bacteria</taxon>
        <taxon>Pseudomonadati</taxon>
        <taxon>Verrucomicrobiota</taxon>
        <taxon>Verrucomicrobiia</taxon>
        <taxon>Verrucomicrobiales</taxon>
        <taxon>Rubritaleaceae</taxon>
        <taxon>Rubritalea</taxon>
    </lineage>
</organism>
<dbReference type="EMBL" id="JBHUJB010000054">
    <property type="protein sequence ID" value="MFD2159861.1"/>
    <property type="molecule type" value="Genomic_DNA"/>
</dbReference>
<evidence type="ECO:0000313" key="5">
    <source>
        <dbReference type="Proteomes" id="UP001597389"/>
    </source>
</evidence>
<comment type="similarity">
    <text evidence="1">Belongs to the bacterial solute-binding protein ModA family.</text>
</comment>
<proteinExistence type="inferred from homology"/>
<dbReference type="PANTHER" id="PTHR30632:SF0">
    <property type="entry name" value="SULFATE-BINDING PROTEIN"/>
    <property type="match status" value="1"/>
</dbReference>
<evidence type="ECO:0000256" key="1">
    <source>
        <dbReference type="ARBA" id="ARBA00009175"/>
    </source>
</evidence>
<protein>
    <submittedName>
        <fullName evidence="4">Molybdate ABC transporter substrate-binding protein</fullName>
    </submittedName>
</protein>
<dbReference type="NCBIfam" id="TIGR01256">
    <property type="entry name" value="modA"/>
    <property type="match status" value="1"/>
</dbReference>
<evidence type="ECO:0000256" key="3">
    <source>
        <dbReference type="ARBA" id="ARBA00022729"/>
    </source>
</evidence>
<keyword evidence="2" id="KW-0479">Metal-binding</keyword>
<dbReference type="InterPro" id="IPR050682">
    <property type="entry name" value="ModA/WtpA"/>
</dbReference>
<comment type="caution">
    <text evidence="4">The sequence shown here is derived from an EMBL/GenBank/DDBJ whole genome shotgun (WGS) entry which is preliminary data.</text>
</comment>
<dbReference type="Gene3D" id="3.40.190.10">
    <property type="entry name" value="Periplasmic binding protein-like II"/>
    <property type="match status" value="4"/>
</dbReference>
<name>A0ABW4ZDB8_9BACT</name>
<dbReference type="SUPFAM" id="SSF53850">
    <property type="entry name" value="Periplasmic binding protein-like II"/>
    <property type="match status" value="2"/>
</dbReference>